<dbReference type="Gene3D" id="3.20.80.10">
    <property type="entry name" value="Regulatory factor, effector binding domain"/>
    <property type="match status" value="1"/>
</dbReference>
<proteinExistence type="predicted"/>
<feature type="domain" description="AraC effector-binding" evidence="1">
    <location>
        <begin position="1"/>
        <end position="149"/>
    </location>
</feature>
<keyword evidence="3" id="KW-1185">Reference proteome</keyword>
<dbReference type="Pfam" id="PF14526">
    <property type="entry name" value="Cass2"/>
    <property type="match status" value="1"/>
</dbReference>
<reference evidence="3" key="1">
    <citation type="journal article" date="2019" name="Int. J. Syst. Evol. Microbiol.">
        <title>The Global Catalogue of Microorganisms (GCM) 10K type strain sequencing project: providing services to taxonomists for standard genome sequencing and annotation.</title>
        <authorList>
            <consortium name="The Broad Institute Genomics Platform"/>
            <consortium name="The Broad Institute Genome Sequencing Center for Infectious Disease"/>
            <person name="Wu L."/>
            <person name="Ma J."/>
        </authorList>
    </citation>
    <scope>NUCLEOTIDE SEQUENCE [LARGE SCALE GENOMIC DNA]</scope>
    <source>
        <strain evidence="3">JCM 17804</strain>
    </source>
</reference>
<dbReference type="EMBL" id="BAABGJ010000080">
    <property type="protein sequence ID" value="GAA4354921.1"/>
    <property type="molecule type" value="Genomic_DNA"/>
</dbReference>
<gene>
    <name evidence="2" type="ORF">GCM10023165_46600</name>
</gene>
<dbReference type="InterPro" id="IPR029441">
    <property type="entry name" value="Cass2"/>
</dbReference>
<dbReference type="SMART" id="SM00871">
    <property type="entry name" value="AraC_E_bind"/>
    <property type="match status" value="1"/>
</dbReference>
<evidence type="ECO:0000313" key="2">
    <source>
        <dbReference type="EMBL" id="GAA4354921.1"/>
    </source>
</evidence>
<dbReference type="RefSeq" id="WP_345540965.1">
    <property type="nucleotide sequence ID" value="NZ_BAABGJ010000080.1"/>
</dbReference>
<dbReference type="PANTHER" id="PTHR36444">
    <property type="entry name" value="TRANSCRIPTIONAL REGULATOR PROTEIN YOBU-RELATED"/>
    <property type="match status" value="1"/>
</dbReference>
<dbReference type="SUPFAM" id="SSF55136">
    <property type="entry name" value="Probable bacterial effector-binding domain"/>
    <property type="match status" value="1"/>
</dbReference>
<dbReference type="InterPro" id="IPR010499">
    <property type="entry name" value="AraC_E-bd"/>
</dbReference>
<comment type="caution">
    <text evidence="2">The sequence shown here is derived from an EMBL/GenBank/DDBJ whole genome shotgun (WGS) entry which is preliminary data.</text>
</comment>
<evidence type="ECO:0000259" key="1">
    <source>
        <dbReference type="SMART" id="SM00871"/>
    </source>
</evidence>
<dbReference type="InterPro" id="IPR011256">
    <property type="entry name" value="Reg_factor_effector_dom_sf"/>
</dbReference>
<accession>A0ABP8IAV3</accession>
<sequence>MQPQLQRHDGFAIAGLTIRTTNQAERDTHSERMSELWTRFFDERVYAITPNRIDDMRLYGVYSAYESDAQGAFNLTTGVAVSGGHSTVEIQAGDYLVFSGQGQMPQMVQALWKSIWRYFEQHPAVRRSYRSDFEAYSGPDQVAIHIGVITD</sequence>
<protein>
    <recommendedName>
        <fullName evidence="1">AraC effector-binding domain-containing protein</fullName>
    </recommendedName>
</protein>
<organism evidence="2 3">
    <name type="scientific">Variovorax defluvii</name>
    <dbReference type="NCBI Taxonomy" id="913761"/>
    <lineage>
        <taxon>Bacteria</taxon>
        <taxon>Pseudomonadati</taxon>
        <taxon>Pseudomonadota</taxon>
        <taxon>Betaproteobacteria</taxon>
        <taxon>Burkholderiales</taxon>
        <taxon>Comamonadaceae</taxon>
        <taxon>Variovorax</taxon>
    </lineage>
</organism>
<evidence type="ECO:0000313" key="3">
    <source>
        <dbReference type="Proteomes" id="UP001500975"/>
    </source>
</evidence>
<dbReference type="PANTHER" id="PTHR36444:SF2">
    <property type="entry name" value="TRANSCRIPTIONAL REGULATOR PROTEIN YOBU-RELATED"/>
    <property type="match status" value="1"/>
</dbReference>
<dbReference type="InterPro" id="IPR053182">
    <property type="entry name" value="YobU-like_regulator"/>
</dbReference>
<name>A0ABP8IAV3_9BURK</name>
<dbReference type="Proteomes" id="UP001500975">
    <property type="component" value="Unassembled WGS sequence"/>
</dbReference>